<feature type="domain" description="F5/8 type C" evidence="2">
    <location>
        <begin position="43"/>
        <end position="195"/>
    </location>
</feature>
<reference evidence="4 5" key="1">
    <citation type="submission" date="2019-10" db="EMBL/GenBank/DDBJ databases">
        <title>Description of Paenibacillus pedi sp. nov.</title>
        <authorList>
            <person name="Carlier A."/>
            <person name="Qi S."/>
        </authorList>
    </citation>
    <scope>NUCLEOTIDE SEQUENCE [LARGE SCALE GENOMIC DNA]</scope>
    <source>
        <strain evidence="4 5">LMG 31457</strain>
    </source>
</reference>
<evidence type="ECO:0000259" key="3">
    <source>
        <dbReference type="PROSITE" id="PS51766"/>
    </source>
</evidence>
<keyword evidence="1" id="KW-0812">Transmembrane</keyword>
<dbReference type="InterPro" id="IPR002105">
    <property type="entry name" value="Dockerin_1_rpt"/>
</dbReference>
<dbReference type="Gene3D" id="1.10.1330.10">
    <property type="entry name" value="Dockerin domain"/>
    <property type="match status" value="1"/>
</dbReference>
<evidence type="ECO:0000259" key="2">
    <source>
        <dbReference type="PROSITE" id="PS50022"/>
    </source>
</evidence>
<dbReference type="InterPro" id="IPR036439">
    <property type="entry name" value="Dockerin_dom_sf"/>
</dbReference>
<dbReference type="CDD" id="cd14254">
    <property type="entry name" value="Dockerin_II"/>
    <property type="match status" value="1"/>
</dbReference>
<dbReference type="InterPro" id="IPR008965">
    <property type="entry name" value="CBM2/CBM3_carb-bd_dom_sf"/>
</dbReference>
<evidence type="ECO:0000313" key="4">
    <source>
        <dbReference type="EMBL" id="NOV01440.1"/>
    </source>
</evidence>
<comment type="caution">
    <text evidence="4">The sequence shown here is derived from an EMBL/GenBank/DDBJ whole genome shotgun (WGS) entry which is preliminary data.</text>
</comment>
<dbReference type="Pfam" id="PF00754">
    <property type="entry name" value="F5_F8_type_C"/>
    <property type="match status" value="1"/>
</dbReference>
<proteinExistence type="predicted"/>
<feature type="domain" description="Dockerin" evidence="3">
    <location>
        <begin position="1167"/>
        <end position="1229"/>
    </location>
</feature>
<evidence type="ECO:0000313" key="5">
    <source>
        <dbReference type="Proteomes" id="UP000618579"/>
    </source>
</evidence>
<dbReference type="InterPro" id="IPR000421">
    <property type="entry name" value="FA58C"/>
</dbReference>
<keyword evidence="1" id="KW-1133">Transmembrane helix</keyword>
<dbReference type="InterPro" id="IPR008979">
    <property type="entry name" value="Galactose-bd-like_sf"/>
</dbReference>
<evidence type="ECO:0000256" key="1">
    <source>
        <dbReference type="SAM" id="Phobius"/>
    </source>
</evidence>
<dbReference type="Pfam" id="PF20578">
    <property type="entry name" value="aBig_2"/>
    <property type="match status" value="5"/>
</dbReference>
<dbReference type="InterPro" id="IPR002102">
    <property type="entry name" value="Cohesin_dom"/>
</dbReference>
<organism evidence="4 5">
    <name type="scientific">Paenibacillus planticolens</name>
    <dbReference type="NCBI Taxonomy" id="2654976"/>
    <lineage>
        <taxon>Bacteria</taxon>
        <taxon>Bacillati</taxon>
        <taxon>Bacillota</taxon>
        <taxon>Bacilli</taxon>
        <taxon>Bacillales</taxon>
        <taxon>Paenibacillaceae</taxon>
        <taxon>Paenibacillus</taxon>
    </lineage>
</organism>
<keyword evidence="1" id="KW-0472">Membrane</keyword>
<dbReference type="Pfam" id="PF00404">
    <property type="entry name" value="Dockerin_1"/>
    <property type="match status" value="1"/>
</dbReference>
<dbReference type="Gene3D" id="1.20.1270.90">
    <property type="entry name" value="AF1782-like"/>
    <property type="match status" value="1"/>
</dbReference>
<protein>
    <recommendedName>
        <fullName evidence="6">F5/8 type C domain-containing protein</fullName>
    </recommendedName>
</protein>
<dbReference type="PROSITE" id="PS00018">
    <property type="entry name" value="EF_HAND_1"/>
    <property type="match status" value="1"/>
</dbReference>
<dbReference type="SUPFAM" id="SSF63446">
    <property type="entry name" value="Type I dockerin domain"/>
    <property type="match status" value="1"/>
</dbReference>
<dbReference type="InterPro" id="IPR016134">
    <property type="entry name" value="Dockerin_dom"/>
</dbReference>
<accession>A0ABX1ZS31</accession>
<keyword evidence="5" id="KW-1185">Reference proteome</keyword>
<dbReference type="Gene3D" id="2.60.40.680">
    <property type="match status" value="1"/>
</dbReference>
<dbReference type="InterPro" id="IPR018247">
    <property type="entry name" value="EF_Hand_1_Ca_BS"/>
</dbReference>
<dbReference type="CDD" id="cd08547">
    <property type="entry name" value="Type_II_cohesin"/>
    <property type="match status" value="1"/>
</dbReference>
<name>A0ABX1ZS31_9BACL</name>
<dbReference type="PROSITE" id="PS50022">
    <property type="entry name" value="FA58C_3"/>
    <property type="match status" value="1"/>
</dbReference>
<evidence type="ECO:0008006" key="6">
    <source>
        <dbReference type="Google" id="ProtNLM"/>
    </source>
</evidence>
<dbReference type="Pfam" id="PF00963">
    <property type="entry name" value="Cohesin"/>
    <property type="match status" value="1"/>
</dbReference>
<dbReference type="Proteomes" id="UP000618579">
    <property type="component" value="Unassembled WGS sequence"/>
</dbReference>
<sequence>MEEVQILLSIVQGGSWKMRKRLLSILHLLICSVLMAVLLPVLAAQAAPGDLVNVALANNLTVKFSKENPPSETAVKLFDNNANTKWLGAQTTNVWVQIQFNFGDTQAVKKYGMVSANDAPTRDPKNWRIEGSNDGVNWTVLDEQSNQTFSARFQTKEYTIADAKVKEYGYYRLFILNNNGESTNTQLADWKLYAVELDDSTSVASAASALDLGDTSALTKGLSLPTTYRKGTTITWASSNPAVLSNTGKLVKRPDLGQPTAGLTLTATVKKGNAVQTKQFNVNVLAMREADYQYEAAIDFDSGFESGDISPTDTTGPDNTYRLLSLTKNVGEFCCGIGGMESKKGTGAHNGAAALQFSGNALNANQSYAYNQIFDKEIAVKPSTTLSYWVFPEKESDVLSTYVRTTSKYVALDILFTDGTYLHDLGAKDQHGVVLHPNAQGKGGFVVEDQWNFITTNIGEVANGKFVDKILFGFDASGTVQGFFRGSVDDITIEHDSTVGEINTRAVNAAKDALNLGDTSAVSHDLNLPAAGEQQTTITWVSSNPLVLSDAGKIVSRPIQGEPSAEVQLTAAIRKGDSIATKTFLVKVLPMDDAEAVELDKGALQLGDTSAVADHLKLSTKGKYRSTITWISSNPAVVDETGHVSRPGAGQPNAVVTLTANITSGSAAATKTFTITVVAQGDKGDLAADQAELELSGVGTVTKNVYLPTAGRFGSKIVWASSNPAVFGETGQVHRPGVGQPDAVIVLTATLSKGSESVTKAFTFTVKALSADEERVISAAAVLDLGNTNAVSHDLILPIRIPGMPEVVITWSSSDAEVIDFHGKIVRPCYGDPNVTTVLTAKISSGAWSMTKTFTITVTALGEVEVPLNDNADLNGITINGDPLSGFNKDTAAYTVELPEGTVQVPAVAATAADTNATLKVTQAESLPGRAVIVVTAEDGSTKKTYTIDFKIKETPDSNTVYLTGVDHVISGASFELIYDLHSVNPSIYAQDLTFSYDPSAVEFISVKSLQEGFIVIEKKEKPGQIRILAASIGAHKDSLVSGLLSLQWKAKPAAASVSTAITLSNVVIADGEGAETNVAGVTHAIQINSVDKASLSGLIAEAQSLHDAAVEGTGSGQYPAGSKAALQRAIDSAKAVADNAAASQTQVDQAAADLNVALQIFRASMNTQMPGDLNGDNTYSIGDLAIMAAYYGKTSDDPDWQLYKKADLNNDGKIDIADLAIIAKMILG</sequence>
<dbReference type="Gene3D" id="2.60.120.260">
    <property type="entry name" value="Galactose-binding domain-like"/>
    <property type="match status" value="1"/>
</dbReference>
<feature type="transmembrane region" description="Helical" evidence="1">
    <location>
        <begin position="22"/>
        <end position="43"/>
    </location>
</feature>
<dbReference type="SUPFAM" id="SSF49384">
    <property type="entry name" value="Carbohydrate-binding domain"/>
    <property type="match status" value="1"/>
</dbReference>
<dbReference type="SUPFAM" id="SSF49785">
    <property type="entry name" value="Galactose-binding domain-like"/>
    <property type="match status" value="1"/>
</dbReference>
<dbReference type="PROSITE" id="PS51766">
    <property type="entry name" value="DOCKERIN"/>
    <property type="match status" value="1"/>
</dbReference>
<dbReference type="EMBL" id="WHNZ01000030">
    <property type="protein sequence ID" value="NOV01440.1"/>
    <property type="molecule type" value="Genomic_DNA"/>
</dbReference>
<dbReference type="InterPro" id="IPR046780">
    <property type="entry name" value="aBig_2"/>
</dbReference>
<gene>
    <name evidence="4" type="ORF">GC097_15590</name>
</gene>